<organism evidence="1 2">
    <name type="scientific">Coprinellus micaceus</name>
    <name type="common">Glistening ink-cap mushroom</name>
    <name type="synonym">Coprinus micaceus</name>
    <dbReference type="NCBI Taxonomy" id="71717"/>
    <lineage>
        <taxon>Eukaryota</taxon>
        <taxon>Fungi</taxon>
        <taxon>Dikarya</taxon>
        <taxon>Basidiomycota</taxon>
        <taxon>Agaricomycotina</taxon>
        <taxon>Agaricomycetes</taxon>
        <taxon>Agaricomycetidae</taxon>
        <taxon>Agaricales</taxon>
        <taxon>Agaricineae</taxon>
        <taxon>Psathyrellaceae</taxon>
        <taxon>Coprinellus</taxon>
    </lineage>
</organism>
<evidence type="ECO:0000313" key="2">
    <source>
        <dbReference type="Proteomes" id="UP000298030"/>
    </source>
</evidence>
<gene>
    <name evidence="1" type="ORF">FA13DRAFT_1803098</name>
</gene>
<sequence length="371" mass="42134">MASMLDLLVKYSEKWEIVGFKVHPELMSCLEPIRKRLPLLYNLSLDLSLRGPADPSIHTGYFLDAPSLQIVETRGAEDHNLYSFLLSRLEELHHLVPESLSDTPWFADLLFNASNLMSVVGYVKTGFTLDSPLIHRSLETVHVHVEGRVSFLLTQLSLPSLRNLSVRCIGNRHPNFSRDVVQLVANSKCSLVASDIFSGTPWSEGIPPAIFTYCPYLRYLVLDSLIAPADLNPIIPFREMARVFNRSAPSLISHLQALVILWEPNMNFPAKELDEFLVMRTFLFRLVAPPKLELLIAPPNPNVHNPRRGQQTWMALLISLNKYPKLSDLDRPILAVLTAWRNTMLTHQGKPSANNILVFCRMLKEMEAFEF</sequence>
<name>A0A4Y7SBV8_COPMI</name>
<dbReference type="EMBL" id="QPFP01000231">
    <property type="protein sequence ID" value="TEB18718.1"/>
    <property type="molecule type" value="Genomic_DNA"/>
</dbReference>
<dbReference type="AlphaFoldDB" id="A0A4Y7SBV8"/>
<reference evidence="1 2" key="1">
    <citation type="journal article" date="2019" name="Nat. Ecol. Evol.">
        <title>Megaphylogeny resolves global patterns of mushroom evolution.</title>
        <authorList>
            <person name="Varga T."/>
            <person name="Krizsan K."/>
            <person name="Foldi C."/>
            <person name="Dima B."/>
            <person name="Sanchez-Garcia M."/>
            <person name="Sanchez-Ramirez S."/>
            <person name="Szollosi G.J."/>
            <person name="Szarkandi J.G."/>
            <person name="Papp V."/>
            <person name="Albert L."/>
            <person name="Andreopoulos W."/>
            <person name="Angelini C."/>
            <person name="Antonin V."/>
            <person name="Barry K.W."/>
            <person name="Bougher N.L."/>
            <person name="Buchanan P."/>
            <person name="Buyck B."/>
            <person name="Bense V."/>
            <person name="Catcheside P."/>
            <person name="Chovatia M."/>
            <person name="Cooper J."/>
            <person name="Damon W."/>
            <person name="Desjardin D."/>
            <person name="Finy P."/>
            <person name="Geml J."/>
            <person name="Haridas S."/>
            <person name="Hughes K."/>
            <person name="Justo A."/>
            <person name="Karasinski D."/>
            <person name="Kautmanova I."/>
            <person name="Kiss B."/>
            <person name="Kocsube S."/>
            <person name="Kotiranta H."/>
            <person name="LaButti K.M."/>
            <person name="Lechner B.E."/>
            <person name="Liimatainen K."/>
            <person name="Lipzen A."/>
            <person name="Lukacs Z."/>
            <person name="Mihaltcheva S."/>
            <person name="Morgado L.N."/>
            <person name="Niskanen T."/>
            <person name="Noordeloos M.E."/>
            <person name="Ohm R.A."/>
            <person name="Ortiz-Santana B."/>
            <person name="Ovrebo C."/>
            <person name="Racz N."/>
            <person name="Riley R."/>
            <person name="Savchenko A."/>
            <person name="Shiryaev A."/>
            <person name="Soop K."/>
            <person name="Spirin V."/>
            <person name="Szebenyi C."/>
            <person name="Tomsovsky M."/>
            <person name="Tulloss R.E."/>
            <person name="Uehling J."/>
            <person name="Grigoriev I.V."/>
            <person name="Vagvolgyi C."/>
            <person name="Papp T."/>
            <person name="Martin F.M."/>
            <person name="Miettinen O."/>
            <person name="Hibbett D.S."/>
            <person name="Nagy L.G."/>
        </authorList>
    </citation>
    <scope>NUCLEOTIDE SEQUENCE [LARGE SCALE GENOMIC DNA]</scope>
    <source>
        <strain evidence="1 2">FP101781</strain>
    </source>
</reference>
<protein>
    <submittedName>
        <fullName evidence="1">Uncharacterized protein</fullName>
    </submittedName>
</protein>
<accession>A0A4Y7SBV8</accession>
<dbReference type="Proteomes" id="UP000298030">
    <property type="component" value="Unassembled WGS sequence"/>
</dbReference>
<evidence type="ECO:0000313" key="1">
    <source>
        <dbReference type="EMBL" id="TEB18718.1"/>
    </source>
</evidence>
<keyword evidence="2" id="KW-1185">Reference proteome</keyword>
<comment type="caution">
    <text evidence="1">The sequence shown here is derived from an EMBL/GenBank/DDBJ whole genome shotgun (WGS) entry which is preliminary data.</text>
</comment>
<proteinExistence type="predicted"/>